<organism evidence="3 4">
    <name type="scientific">Panacagrimonas perspica</name>
    <dbReference type="NCBI Taxonomy" id="381431"/>
    <lineage>
        <taxon>Bacteria</taxon>
        <taxon>Pseudomonadati</taxon>
        <taxon>Pseudomonadota</taxon>
        <taxon>Gammaproteobacteria</taxon>
        <taxon>Nevskiales</taxon>
        <taxon>Nevskiaceae</taxon>
        <taxon>Panacagrimonas</taxon>
    </lineage>
</organism>
<accession>A0A4R7NTE5</accession>
<dbReference type="Gene3D" id="3.40.50.2000">
    <property type="entry name" value="Glycogen Phosphorylase B"/>
    <property type="match status" value="2"/>
</dbReference>
<dbReference type="InterPro" id="IPR051199">
    <property type="entry name" value="LPS_LOS_Heptosyltrfase"/>
</dbReference>
<dbReference type="OrthoDB" id="9767552at2"/>
<proteinExistence type="predicted"/>
<keyword evidence="1" id="KW-0328">Glycosyltransferase</keyword>
<dbReference type="PANTHER" id="PTHR30160">
    <property type="entry name" value="TETRAACYLDISACCHARIDE 4'-KINASE-RELATED"/>
    <property type="match status" value="1"/>
</dbReference>
<dbReference type="GO" id="GO:0005829">
    <property type="term" value="C:cytosol"/>
    <property type="evidence" value="ECO:0007669"/>
    <property type="project" value="TreeGrafter"/>
</dbReference>
<reference evidence="3 4" key="1">
    <citation type="submission" date="2019-03" db="EMBL/GenBank/DDBJ databases">
        <title>Genomic Encyclopedia of Type Strains, Phase IV (KMG-IV): sequencing the most valuable type-strain genomes for metagenomic binning, comparative biology and taxonomic classification.</title>
        <authorList>
            <person name="Goeker M."/>
        </authorList>
    </citation>
    <scope>NUCLEOTIDE SEQUENCE [LARGE SCALE GENOMIC DNA]</scope>
    <source>
        <strain evidence="3 4">DSM 26377</strain>
    </source>
</reference>
<keyword evidence="4" id="KW-1185">Reference proteome</keyword>
<dbReference type="Pfam" id="PF01075">
    <property type="entry name" value="Glyco_transf_9"/>
    <property type="match status" value="1"/>
</dbReference>
<sequence length="344" mass="37690">MSNRPQPPRRILIVRISALGDMVFCTSLLEGLRRAYPGAYIAWLAQPTLAGLLEGDARLSELIRLPAGALDSLSGLLETRRLLAKEPKFDWVIDAQGLFKTRLLARMVRARRRYGFGSKEPGGFLMHELVPKDGEPRTIGREYRHLARYLTGGPDPGAPRLVPSLLASERAADIMRSTHLPPGFIALCPFTTRPQKHWMEPYWGELARRLRDLGLGPFAVFGSPADRDAARRIMAGMPENTVDLVGATRISDLSAMLDRASLVIGVDTGLTHIGSAVRKPVLALFGSTCPYTGGADSPLKVMYLALPCAPCKRHPTCGGVFMCMRDLKPERVAAEAQKLLLETA</sequence>
<dbReference type="GO" id="GO:0009244">
    <property type="term" value="P:lipopolysaccharide core region biosynthetic process"/>
    <property type="evidence" value="ECO:0007669"/>
    <property type="project" value="TreeGrafter"/>
</dbReference>
<dbReference type="CDD" id="cd03789">
    <property type="entry name" value="GT9_LPS_heptosyltransferase"/>
    <property type="match status" value="1"/>
</dbReference>
<evidence type="ECO:0000256" key="1">
    <source>
        <dbReference type="ARBA" id="ARBA00022676"/>
    </source>
</evidence>
<evidence type="ECO:0000256" key="2">
    <source>
        <dbReference type="ARBA" id="ARBA00022679"/>
    </source>
</evidence>
<evidence type="ECO:0000313" key="4">
    <source>
        <dbReference type="Proteomes" id="UP000295341"/>
    </source>
</evidence>
<dbReference type="AlphaFoldDB" id="A0A4R7NTE5"/>
<name>A0A4R7NTE5_9GAMM</name>
<gene>
    <name evidence="3" type="ORF">DFR24_4610</name>
</gene>
<dbReference type="GO" id="GO:0008713">
    <property type="term" value="F:ADP-heptose-lipopolysaccharide heptosyltransferase activity"/>
    <property type="evidence" value="ECO:0007669"/>
    <property type="project" value="TreeGrafter"/>
</dbReference>
<dbReference type="Proteomes" id="UP000295341">
    <property type="component" value="Unassembled WGS sequence"/>
</dbReference>
<dbReference type="RefSeq" id="WP_133883755.1">
    <property type="nucleotide sequence ID" value="NZ_MWIN01000003.1"/>
</dbReference>
<evidence type="ECO:0000313" key="3">
    <source>
        <dbReference type="EMBL" id="TDU24343.1"/>
    </source>
</evidence>
<keyword evidence="2 3" id="KW-0808">Transferase</keyword>
<dbReference type="PANTHER" id="PTHR30160:SF1">
    <property type="entry name" value="LIPOPOLYSACCHARIDE 1,2-N-ACETYLGLUCOSAMINETRANSFERASE-RELATED"/>
    <property type="match status" value="1"/>
</dbReference>
<dbReference type="EMBL" id="SOBT01000012">
    <property type="protein sequence ID" value="TDU24343.1"/>
    <property type="molecule type" value="Genomic_DNA"/>
</dbReference>
<protein>
    <submittedName>
        <fullName evidence="3">Heptosyltransferase-1</fullName>
    </submittedName>
</protein>
<dbReference type="InterPro" id="IPR002201">
    <property type="entry name" value="Glyco_trans_9"/>
</dbReference>
<comment type="caution">
    <text evidence="3">The sequence shown here is derived from an EMBL/GenBank/DDBJ whole genome shotgun (WGS) entry which is preliminary data.</text>
</comment>
<dbReference type="SUPFAM" id="SSF53756">
    <property type="entry name" value="UDP-Glycosyltransferase/glycogen phosphorylase"/>
    <property type="match status" value="1"/>
</dbReference>